<feature type="region of interest" description="Disordered" evidence="5">
    <location>
        <begin position="245"/>
        <end position="880"/>
    </location>
</feature>
<dbReference type="Proteomes" id="UP000261560">
    <property type="component" value="Unplaced"/>
</dbReference>
<evidence type="ECO:0000256" key="5">
    <source>
        <dbReference type="SAM" id="MobiDB-lite"/>
    </source>
</evidence>
<comment type="subcellular location">
    <subcellularLocation>
        <location evidence="1">Membrane</location>
    </subcellularLocation>
</comment>
<evidence type="ECO:0000313" key="10">
    <source>
        <dbReference type="Proteomes" id="UP000261560"/>
    </source>
</evidence>
<evidence type="ECO:0000256" key="6">
    <source>
        <dbReference type="SAM" id="Phobius"/>
    </source>
</evidence>
<feature type="compositionally biased region" description="Basic and acidic residues" evidence="5">
    <location>
        <begin position="402"/>
        <end position="413"/>
    </location>
</feature>
<proteinExistence type="predicted"/>
<dbReference type="Ensembl" id="ENSOMET00000005864.1">
    <property type="protein sequence ID" value="ENSOMEP00000006404.1"/>
    <property type="gene ID" value="ENSOMEG00000007452.1"/>
</dbReference>
<feature type="compositionally biased region" description="Basic and acidic residues" evidence="5">
    <location>
        <begin position="520"/>
        <end position="533"/>
    </location>
</feature>
<feature type="compositionally biased region" description="Basic and acidic residues" evidence="5">
    <location>
        <begin position="608"/>
        <end position="621"/>
    </location>
</feature>
<feature type="compositionally biased region" description="Acidic residues" evidence="5">
    <location>
        <begin position="811"/>
        <end position="825"/>
    </location>
</feature>
<feature type="compositionally biased region" description="Basic and acidic residues" evidence="5">
    <location>
        <begin position="680"/>
        <end position="693"/>
    </location>
</feature>
<evidence type="ECO:0000256" key="3">
    <source>
        <dbReference type="ARBA" id="ARBA00023136"/>
    </source>
</evidence>
<dbReference type="GeneTree" id="ENSGT01030000234540"/>
<organism evidence="9 10">
    <name type="scientific">Oryzias melastigma</name>
    <name type="common">Marine medaka</name>
    <dbReference type="NCBI Taxonomy" id="30732"/>
    <lineage>
        <taxon>Eukaryota</taxon>
        <taxon>Metazoa</taxon>
        <taxon>Chordata</taxon>
        <taxon>Craniata</taxon>
        <taxon>Vertebrata</taxon>
        <taxon>Euteleostomi</taxon>
        <taxon>Actinopterygii</taxon>
        <taxon>Neopterygii</taxon>
        <taxon>Teleostei</taxon>
        <taxon>Neoteleostei</taxon>
        <taxon>Acanthomorphata</taxon>
        <taxon>Ovalentaria</taxon>
        <taxon>Atherinomorphae</taxon>
        <taxon>Beloniformes</taxon>
        <taxon>Adrianichthyidae</taxon>
        <taxon>Oryziinae</taxon>
        <taxon>Oryzias</taxon>
    </lineage>
</organism>
<keyword evidence="10" id="KW-1185">Reference proteome</keyword>
<reference evidence="9" key="1">
    <citation type="submission" date="2025-08" db="UniProtKB">
        <authorList>
            <consortium name="Ensembl"/>
        </authorList>
    </citation>
    <scope>IDENTIFICATION</scope>
</reference>
<dbReference type="AlphaFoldDB" id="A0A3B3BMA8"/>
<feature type="compositionally biased region" description="Basic and acidic residues" evidence="5">
    <location>
        <begin position="550"/>
        <end position="561"/>
    </location>
</feature>
<dbReference type="Gene3D" id="2.60.40.10">
    <property type="entry name" value="Immunoglobulins"/>
    <property type="match status" value="2"/>
</dbReference>
<dbReference type="InterPro" id="IPR036179">
    <property type="entry name" value="Ig-like_dom_sf"/>
</dbReference>
<feature type="compositionally biased region" description="Basic and acidic residues" evidence="5">
    <location>
        <begin position="463"/>
        <end position="475"/>
    </location>
</feature>
<dbReference type="PaxDb" id="30732-ENSOMEP00000006404"/>
<keyword evidence="6" id="KW-1133">Transmembrane helix</keyword>
<dbReference type="InterPro" id="IPR003599">
    <property type="entry name" value="Ig_sub"/>
</dbReference>
<evidence type="ECO:0000256" key="7">
    <source>
        <dbReference type="SAM" id="SignalP"/>
    </source>
</evidence>
<accession>A0A3B3BMA8</accession>
<feature type="domain" description="Ig-like" evidence="8">
    <location>
        <begin position="119"/>
        <end position="195"/>
    </location>
</feature>
<feature type="compositionally biased region" description="Acidic residues" evidence="5">
    <location>
        <begin position="382"/>
        <end position="392"/>
    </location>
</feature>
<feature type="signal peptide" evidence="7">
    <location>
        <begin position="1"/>
        <end position="19"/>
    </location>
</feature>
<name>A0A3B3BMA8_ORYME</name>
<feature type="compositionally biased region" description="Basic and acidic residues" evidence="5">
    <location>
        <begin position="493"/>
        <end position="512"/>
    </location>
</feature>
<dbReference type="SMART" id="SM00409">
    <property type="entry name" value="IG"/>
    <property type="match status" value="2"/>
</dbReference>
<keyword evidence="3 6" id="KW-0472">Membrane</keyword>
<feature type="compositionally biased region" description="Basic and acidic residues" evidence="5">
    <location>
        <begin position="647"/>
        <end position="657"/>
    </location>
</feature>
<feature type="compositionally biased region" description="Basic and acidic residues" evidence="5">
    <location>
        <begin position="826"/>
        <end position="835"/>
    </location>
</feature>
<feature type="compositionally biased region" description="Basic and acidic residues" evidence="5">
    <location>
        <begin position="854"/>
        <end position="880"/>
    </location>
</feature>
<evidence type="ECO:0000256" key="1">
    <source>
        <dbReference type="ARBA" id="ARBA00004370"/>
    </source>
</evidence>
<dbReference type="PROSITE" id="PS50835">
    <property type="entry name" value="IG_LIKE"/>
    <property type="match status" value="1"/>
</dbReference>
<dbReference type="InterPro" id="IPR015631">
    <property type="entry name" value="CD2/SLAM_rcpt"/>
</dbReference>
<dbReference type="InterPro" id="IPR013783">
    <property type="entry name" value="Ig-like_fold"/>
</dbReference>
<sequence>MKFCTFLLYSINFFNLVTTAPLQYALEGTNITLKTGINAQDPPDEMLWKHNGNKVVEFNGQQQLEFSPFKNRLTLNWHTADLEIKNLQDKDSGDYLLEAFSKTILKKYPFTLQVIEPLPKPSISCVTNGEGNATLTCSAEVKRPESRSNLEFSWVPPGKEQSSQKLEIKLGGQMNSEVYECTVRNQKSEESASFTAKDCYPAKDSPAGLIVGICVILLVLVLIGLFFLYRKGSICKKDANTGHYDEEKQAASGGAIVKEGNGGKKEEHKHLLGREETMPSNQPLPQWKIQDESKKDTKEDLEETQNTKANPPVAAKPSRASFTHRGDKIPPDNFIRELNQSVRQRNSEKQQQENPSTPSQPPLKPSRSMVQTPKIQSHSEEGEVNGDAEEEGPENKPPFYEKATDVKPEEIQHEVSPSPLQPPLKPSRSMVRTPKSQSHSKEEEVNGDAKEKGPENEPPPTEKTSDVEPGPEKNIHPPLFPVSVEVHSPSTSDTEKPNEKELIKDTETKVSESDPPGPKQKTDADSDSEKNEKVSSPPSVLPKTNHASVNRKESNEPAEKEENPEENASGIDPSVPEKTPDVSSDSQKNEKVSSPPPVAPKTKRISVNRKESNEPAEKGENPEENASGIDPPVLEKTPDVSSVTIKESNEPAEKAENPEENASGIDPSVPEKTPDVSPVTRKESNKPAEKAENPEENASGIDPSVPEKTPDVSSGPDVSEDEHKQPEFSSDSSVSAPAGPPASPLTQKVPKTPPNKAAEREEDGSTDQASAEPIEKKAEEPQPKDLERTNKAVNEVKTPAPPTPPGAQTGAEEDEQVPPAEDDDDTPKKNGHELDPPLDEETNETYKTPPNSPELKHPKPESDSSTEREEDEGKAAKYPQ</sequence>
<feature type="compositionally biased region" description="Basic and acidic residues" evidence="5">
    <location>
        <begin position="261"/>
        <end position="277"/>
    </location>
</feature>
<dbReference type="InterPro" id="IPR007110">
    <property type="entry name" value="Ig-like_dom"/>
</dbReference>
<protein>
    <submittedName>
        <fullName evidence="9">Cell surface glycoprotein 1-like</fullName>
    </submittedName>
</protein>
<keyword evidence="4" id="KW-0325">Glycoprotein</keyword>
<dbReference type="SUPFAM" id="SSF48726">
    <property type="entry name" value="Immunoglobulin"/>
    <property type="match status" value="1"/>
</dbReference>
<evidence type="ECO:0000256" key="2">
    <source>
        <dbReference type="ARBA" id="ARBA00022729"/>
    </source>
</evidence>
<keyword evidence="2 7" id="KW-0732">Signal</keyword>
<dbReference type="PANTHER" id="PTHR12080:SF55">
    <property type="entry name" value="LYMPHOCYTE FUNCTION-ASSOCIATED ANTIGEN 3"/>
    <property type="match status" value="1"/>
</dbReference>
<evidence type="ECO:0000256" key="4">
    <source>
        <dbReference type="ARBA" id="ARBA00023180"/>
    </source>
</evidence>
<feature type="chain" id="PRO_5017269756" evidence="7">
    <location>
        <begin position="20"/>
        <end position="880"/>
    </location>
</feature>
<feature type="compositionally biased region" description="Basic and acidic residues" evidence="5">
    <location>
        <begin position="773"/>
        <end position="790"/>
    </location>
</feature>
<keyword evidence="6" id="KW-0812">Transmembrane</keyword>
<feature type="compositionally biased region" description="Basic and acidic residues" evidence="5">
    <location>
        <begin position="289"/>
        <end position="298"/>
    </location>
</feature>
<evidence type="ECO:0000259" key="8">
    <source>
        <dbReference type="PROSITE" id="PS50835"/>
    </source>
</evidence>
<dbReference type="GO" id="GO:0016020">
    <property type="term" value="C:membrane"/>
    <property type="evidence" value="ECO:0007669"/>
    <property type="project" value="UniProtKB-SubCell"/>
</dbReference>
<evidence type="ECO:0000313" key="9">
    <source>
        <dbReference type="Ensembl" id="ENSOMEP00000006404.1"/>
    </source>
</evidence>
<dbReference type="STRING" id="30732.ENSOMEP00000006404"/>
<feature type="compositionally biased region" description="Basic and acidic residues" evidence="5">
    <location>
        <begin position="439"/>
        <end position="455"/>
    </location>
</feature>
<feature type="transmembrane region" description="Helical" evidence="6">
    <location>
        <begin position="207"/>
        <end position="229"/>
    </location>
</feature>
<dbReference type="PANTHER" id="PTHR12080">
    <property type="entry name" value="SIGNALING LYMPHOCYTIC ACTIVATION MOLECULE"/>
    <property type="match status" value="1"/>
</dbReference>
<reference evidence="9" key="2">
    <citation type="submission" date="2025-09" db="UniProtKB">
        <authorList>
            <consortium name="Ensembl"/>
        </authorList>
    </citation>
    <scope>IDENTIFICATION</scope>
</reference>